<dbReference type="CDD" id="cd01093">
    <property type="entry name" value="CRIB_PAK_like"/>
    <property type="match status" value="1"/>
</dbReference>
<evidence type="ECO:0000259" key="7">
    <source>
        <dbReference type="SMART" id="SM00285"/>
    </source>
</evidence>
<reference evidence="8" key="1">
    <citation type="submission" date="2018-11" db="EMBL/GenBank/DDBJ databases">
        <authorList>
            <consortium name="Pathogen Informatics"/>
        </authorList>
    </citation>
    <scope>NUCLEOTIDE SEQUENCE</scope>
</reference>
<evidence type="ECO:0000256" key="3">
    <source>
        <dbReference type="ARBA" id="ARBA00022679"/>
    </source>
</evidence>
<evidence type="ECO:0000256" key="1">
    <source>
        <dbReference type="ARBA" id="ARBA00012513"/>
    </source>
</evidence>
<keyword evidence="5" id="KW-0418">Kinase</keyword>
<keyword evidence="2" id="KW-0723">Serine/threonine-protein kinase</keyword>
<organism evidence="8 9">
    <name type="scientific">Protopolystoma xenopodis</name>
    <dbReference type="NCBI Taxonomy" id="117903"/>
    <lineage>
        <taxon>Eukaryota</taxon>
        <taxon>Metazoa</taxon>
        <taxon>Spiralia</taxon>
        <taxon>Lophotrochozoa</taxon>
        <taxon>Platyhelminthes</taxon>
        <taxon>Monogenea</taxon>
        <taxon>Polyopisthocotylea</taxon>
        <taxon>Polystomatidea</taxon>
        <taxon>Polystomatidae</taxon>
        <taxon>Protopolystoma</taxon>
    </lineage>
</organism>
<accession>A0A3S5AK25</accession>
<dbReference type="EC" id="2.7.11.1" evidence="1"/>
<dbReference type="EMBL" id="CAAALY010121200">
    <property type="protein sequence ID" value="VEL31331.1"/>
    <property type="molecule type" value="Genomic_DNA"/>
</dbReference>
<comment type="caution">
    <text evidence="8">The sequence shown here is derived from an EMBL/GenBank/DDBJ whole genome shotgun (WGS) entry which is preliminary data.</text>
</comment>
<evidence type="ECO:0000256" key="6">
    <source>
        <dbReference type="ARBA" id="ARBA00022840"/>
    </source>
</evidence>
<keyword evidence="3" id="KW-0808">Transferase</keyword>
<dbReference type="GO" id="GO:0004674">
    <property type="term" value="F:protein serine/threonine kinase activity"/>
    <property type="evidence" value="ECO:0007669"/>
    <property type="project" value="UniProtKB-KW"/>
</dbReference>
<feature type="domain" description="CRIB" evidence="7">
    <location>
        <begin position="20"/>
        <end position="55"/>
    </location>
</feature>
<sequence length="228" mass="24992">MKKFKFFSSRKSERGEINEISSPTNVVKCVHVTYDPSTGEFAGLPDYWKKMIDSSNFSREEKNNHHKEILNAVSVYQESLCKEGKSIKFIGGDADLLSSLPDLDDCKLFYLITSGADDTTRKLSDITIGENGQSSASDYSSTNLVDISVVEAITDSKICAVDREVEIKPASTEPTIHHLEDYFGTDKSSLVPNEHTSNGNVPLEPILAHVDTNSAKAAPVKSSPETKA</sequence>
<dbReference type="InterPro" id="IPR000095">
    <property type="entry name" value="CRIB_dom"/>
</dbReference>
<evidence type="ECO:0000313" key="9">
    <source>
        <dbReference type="Proteomes" id="UP000784294"/>
    </source>
</evidence>
<protein>
    <recommendedName>
        <fullName evidence="1">non-specific serine/threonine protein kinase</fullName>
        <ecNumber evidence="1">2.7.11.1</ecNumber>
    </recommendedName>
</protein>
<dbReference type="SMART" id="SM00285">
    <property type="entry name" value="PBD"/>
    <property type="match status" value="1"/>
</dbReference>
<evidence type="ECO:0000256" key="5">
    <source>
        <dbReference type="ARBA" id="ARBA00022777"/>
    </source>
</evidence>
<dbReference type="Pfam" id="PF00786">
    <property type="entry name" value="PBD"/>
    <property type="match status" value="1"/>
</dbReference>
<keyword evidence="6" id="KW-0067">ATP-binding</keyword>
<gene>
    <name evidence="8" type="ORF">PXEA_LOCUS24771</name>
</gene>
<dbReference type="OrthoDB" id="248923at2759"/>
<dbReference type="InterPro" id="IPR036936">
    <property type="entry name" value="CRIB_dom_sf"/>
</dbReference>
<dbReference type="GO" id="GO:0005524">
    <property type="term" value="F:ATP binding"/>
    <property type="evidence" value="ECO:0007669"/>
    <property type="project" value="UniProtKB-KW"/>
</dbReference>
<name>A0A3S5AK25_9PLAT</name>
<evidence type="ECO:0000256" key="4">
    <source>
        <dbReference type="ARBA" id="ARBA00022741"/>
    </source>
</evidence>
<dbReference type="Gene3D" id="3.90.810.10">
    <property type="entry name" value="CRIB domain"/>
    <property type="match status" value="1"/>
</dbReference>
<keyword evidence="4" id="KW-0547">Nucleotide-binding</keyword>
<dbReference type="AlphaFoldDB" id="A0A3S5AK25"/>
<evidence type="ECO:0000256" key="2">
    <source>
        <dbReference type="ARBA" id="ARBA00022527"/>
    </source>
</evidence>
<keyword evidence="9" id="KW-1185">Reference proteome</keyword>
<proteinExistence type="predicted"/>
<evidence type="ECO:0000313" key="8">
    <source>
        <dbReference type="EMBL" id="VEL31331.1"/>
    </source>
</evidence>
<dbReference type="InterPro" id="IPR033923">
    <property type="entry name" value="PAK_BD"/>
</dbReference>
<dbReference type="Proteomes" id="UP000784294">
    <property type="component" value="Unassembled WGS sequence"/>
</dbReference>